<evidence type="ECO:0000313" key="9">
    <source>
        <dbReference type="EMBL" id="RSK79877.1"/>
    </source>
</evidence>
<dbReference type="GeneID" id="47015683"/>
<name>A0A0B5FA88_9BURK</name>
<keyword evidence="4 7" id="KW-0812">Transmembrane</keyword>
<evidence type="ECO:0000256" key="6">
    <source>
        <dbReference type="ARBA" id="ARBA00023136"/>
    </source>
</evidence>
<dbReference type="PANTHER" id="PTHR30506">
    <property type="entry name" value="INNER MEMBRANE PROTEIN"/>
    <property type="match status" value="1"/>
</dbReference>
<dbReference type="EMBL" id="RWHX01000024">
    <property type="protein sequence ID" value="RSK79877.1"/>
    <property type="molecule type" value="Genomic_DNA"/>
</dbReference>
<feature type="transmembrane region" description="Helical" evidence="7">
    <location>
        <begin position="6"/>
        <end position="26"/>
    </location>
</feature>
<feature type="domain" description="Glycine transporter" evidence="8">
    <location>
        <begin position="8"/>
        <end position="81"/>
    </location>
</feature>
<organism evidence="10 12">
    <name type="scientific">Pandoraea apista</name>
    <dbReference type="NCBI Taxonomy" id="93218"/>
    <lineage>
        <taxon>Bacteria</taxon>
        <taxon>Pseudomonadati</taxon>
        <taxon>Pseudomonadota</taxon>
        <taxon>Betaproteobacteria</taxon>
        <taxon>Burkholderiales</taxon>
        <taxon>Burkholderiaceae</taxon>
        <taxon>Pandoraea</taxon>
    </lineage>
</organism>
<evidence type="ECO:0000259" key="8">
    <source>
        <dbReference type="Pfam" id="PF03458"/>
    </source>
</evidence>
<evidence type="ECO:0000313" key="12">
    <source>
        <dbReference type="Proteomes" id="UP000364291"/>
    </source>
</evidence>
<evidence type="ECO:0000256" key="7">
    <source>
        <dbReference type="SAM" id="Phobius"/>
    </source>
</evidence>
<dbReference type="Proteomes" id="UP000364291">
    <property type="component" value="Unassembled WGS sequence"/>
</dbReference>
<evidence type="ECO:0000256" key="4">
    <source>
        <dbReference type="ARBA" id="ARBA00022692"/>
    </source>
</evidence>
<feature type="transmembrane region" description="Helical" evidence="7">
    <location>
        <begin position="175"/>
        <end position="196"/>
    </location>
</feature>
<gene>
    <name evidence="9" type="ORF">EJE83_14115</name>
    <name evidence="10" type="ORF">PAP18089_05132</name>
</gene>
<dbReference type="InterPro" id="IPR005115">
    <property type="entry name" value="Gly_transporter"/>
</dbReference>
<evidence type="ECO:0000256" key="1">
    <source>
        <dbReference type="ARBA" id="ARBA00004651"/>
    </source>
</evidence>
<reference evidence="10 12" key="2">
    <citation type="submission" date="2019-08" db="EMBL/GenBank/DDBJ databases">
        <authorList>
            <person name="Peeters C."/>
        </authorList>
    </citation>
    <scope>NUCLEOTIDE SEQUENCE [LARGE SCALE GENOMIC DNA]</scope>
    <source>
        <strain evidence="10 12">LMG 18089</strain>
    </source>
</reference>
<feature type="transmembrane region" description="Helical" evidence="7">
    <location>
        <begin position="118"/>
        <end position="139"/>
    </location>
</feature>
<evidence type="ECO:0000313" key="11">
    <source>
        <dbReference type="Proteomes" id="UP000270216"/>
    </source>
</evidence>
<feature type="transmembrane region" description="Helical" evidence="7">
    <location>
        <begin position="33"/>
        <end position="55"/>
    </location>
</feature>
<dbReference type="Proteomes" id="UP000270216">
    <property type="component" value="Unassembled WGS sequence"/>
</dbReference>
<dbReference type="Pfam" id="PF03458">
    <property type="entry name" value="Gly_transporter"/>
    <property type="match status" value="2"/>
</dbReference>
<feature type="transmembrane region" description="Helical" evidence="7">
    <location>
        <begin position="151"/>
        <end position="169"/>
    </location>
</feature>
<evidence type="ECO:0000256" key="2">
    <source>
        <dbReference type="ARBA" id="ARBA00008193"/>
    </source>
</evidence>
<dbReference type="GO" id="GO:0005886">
    <property type="term" value="C:plasma membrane"/>
    <property type="evidence" value="ECO:0007669"/>
    <property type="project" value="UniProtKB-SubCell"/>
</dbReference>
<evidence type="ECO:0000256" key="3">
    <source>
        <dbReference type="ARBA" id="ARBA00022475"/>
    </source>
</evidence>
<comment type="similarity">
    <text evidence="2">Belongs to the UPF0126 family.</text>
</comment>
<keyword evidence="6 7" id="KW-0472">Membrane</keyword>
<dbReference type="OrthoDB" id="9791874at2"/>
<feature type="domain" description="Glycine transporter" evidence="8">
    <location>
        <begin position="94"/>
        <end position="166"/>
    </location>
</feature>
<feature type="transmembrane region" description="Helical" evidence="7">
    <location>
        <begin position="92"/>
        <end position="112"/>
    </location>
</feature>
<reference evidence="9 11" key="1">
    <citation type="submission" date="2018-12" db="EMBL/GenBank/DDBJ databases">
        <title>Whole genome sequence of a Pandoraea apista isolate from a patient with cystic fibrosis.</title>
        <authorList>
            <person name="Kenna D.T."/>
            <person name="Turton J.F."/>
        </authorList>
    </citation>
    <scope>NUCLEOTIDE SEQUENCE [LARGE SCALE GENOMIC DNA]</scope>
    <source>
        <strain evidence="9 11">Pa13324</strain>
    </source>
</reference>
<proteinExistence type="inferred from homology"/>
<feature type="transmembrane region" description="Helical" evidence="7">
    <location>
        <begin position="67"/>
        <end position="85"/>
    </location>
</feature>
<keyword evidence="3" id="KW-1003">Cell membrane</keyword>
<comment type="subcellular location">
    <subcellularLocation>
        <location evidence="1">Cell membrane</location>
        <topology evidence="1">Multi-pass membrane protein</topology>
    </subcellularLocation>
</comment>
<dbReference type="RefSeq" id="WP_042112065.1">
    <property type="nucleotide sequence ID" value="NZ_CABPSX010000016.1"/>
</dbReference>
<keyword evidence="5 7" id="KW-1133">Transmembrane helix</keyword>
<dbReference type="EMBL" id="CABPSX010000016">
    <property type="protein sequence ID" value="VVG74120.1"/>
    <property type="molecule type" value="Genomic_DNA"/>
</dbReference>
<keyword evidence="11" id="KW-1185">Reference proteome</keyword>
<dbReference type="KEGG" id="papi:SG18_00285"/>
<dbReference type="PANTHER" id="PTHR30506:SF3">
    <property type="entry name" value="UPF0126 INNER MEMBRANE PROTEIN YADS-RELATED"/>
    <property type="match status" value="1"/>
</dbReference>
<dbReference type="AlphaFoldDB" id="A0A0B5FA88"/>
<evidence type="ECO:0000256" key="5">
    <source>
        <dbReference type="ARBA" id="ARBA00022989"/>
    </source>
</evidence>
<accession>A0A0B5FA88</accession>
<sequence>MKTEIFYALYLIAIVTEAMSGAIMGMQRGMDRFGLAFIGMVTALGGGTIRDVLFGRHPLVWIAHPEYLLLTLGAATLTSIIARHVHRLRMTFITVDAIGLAAFTILGCDIGMTVSTSPVIVVLAGVLTGIGGGMLRDLLCGQVPLVLRREMYASVACIAGAMYVVMLRLGVENGIATGICFAAGFIIRMLAVWFGWRFRTFENEAPAEPMH</sequence>
<protein>
    <submittedName>
        <fullName evidence="10">Membrane protein</fullName>
    </submittedName>
    <submittedName>
        <fullName evidence="9">Trimeric intracellular cation channel family protein</fullName>
    </submittedName>
</protein>
<evidence type="ECO:0000313" key="10">
    <source>
        <dbReference type="EMBL" id="VVG74120.1"/>
    </source>
</evidence>